<dbReference type="Proteomes" id="UP001171620">
    <property type="component" value="Unassembled WGS sequence"/>
</dbReference>
<gene>
    <name evidence="1" type="ORF">QZM33_13150</name>
</gene>
<comment type="caution">
    <text evidence="1">The sequence shown here is derived from an EMBL/GenBank/DDBJ whole genome shotgun (WGS) entry which is preliminary data.</text>
</comment>
<dbReference type="RefSeq" id="WP_301788523.1">
    <property type="nucleotide sequence ID" value="NZ_JAUJRV010000008.1"/>
</dbReference>
<reference evidence="1" key="1">
    <citation type="submission" date="2023-07" db="EMBL/GenBank/DDBJ databases">
        <title>A collection of bacterial strains from the Burkholderia cepacia Research Laboratory and Repository.</title>
        <authorList>
            <person name="Lipuma J."/>
            <person name="Spilker T."/>
            <person name="Caverly L."/>
        </authorList>
    </citation>
    <scope>NUCLEOTIDE SEQUENCE</scope>
    <source>
        <strain evidence="1">AU44268</strain>
    </source>
</reference>
<accession>A0AAW7SXX8</accession>
<dbReference type="EMBL" id="JAUJRV010000008">
    <property type="protein sequence ID" value="MDN7795882.1"/>
    <property type="molecule type" value="Genomic_DNA"/>
</dbReference>
<sequence length="63" mass="7318">MSDFKARIGRDIPKKGETRAVFSIRTSRGNRLEMYGLFDEAIVMKAWRELCANLAKRNEEANR</sequence>
<name>A0AAW7SXX8_BURVI</name>
<evidence type="ECO:0000313" key="2">
    <source>
        <dbReference type="Proteomes" id="UP001171620"/>
    </source>
</evidence>
<protein>
    <submittedName>
        <fullName evidence="1">Uncharacterized protein</fullName>
    </submittedName>
</protein>
<evidence type="ECO:0000313" key="1">
    <source>
        <dbReference type="EMBL" id="MDN7795882.1"/>
    </source>
</evidence>
<proteinExistence type="predicted"/>
<dbReference type="AlphaFoldDB" id="A0AAW7SXX8"/>
<organism evidence="1 2">
    <name type="scientific">Burkholderia vietnamiensis</name>
    <dbReference type="NCBI Taxonomy" id="60552"/>
    <lineage>
        <taxon>Bacteria</taxon>
        <taxon>Pseudomonadati</taxon>
        <taxon>Pseudomonadota</taxon>
        <taxon>Betaproteobacteria</taxon>
        <taxon>Burkholderiales</taxon>
        <taxon>Burkholderiaceae</taxon>
        <taxon>Burkholderia</taxon>
        <taxon>Burkholderia cepacia complex</taxon>
    </lineage>
</organism>